<reference evidence="4 5" key="1">
    <citation type="submission" date="2022-10" db="EMBL/GenBank/DDBJ databases">
        <title>The complete genomes of actinobacterial strains from the NBC collection.</title>
        <authorList>
            <person name="Joergensen T.S."/>
            <person name="Alvarez Arevalo M."/>
            <person name="Sterndorff E.B."/>
            <person name="Faurdal D."/>
            <person name="Vuksanovic O."/>
            <person name="Mourched A.-S."/>
            <person name="Charusanti P."/>
            <person name="Shaw S."/>
            <person name="Blin K."/>
            <person name="Weber T."/>
        </authorList>
    </citation>
    <scope>NUCLEOTIDE SEQUENCE [LARGE SCALE GENOMIC DNA]</scope>
    <source>
        <strain evidence="4 5">NBC 01752</strain>
    </source>
</reference>
<keyword evidence="5" id="KW-1185">Reference proteome</keyword>
<keyword evidence="3" id="KW-0812">Transmembrane</keyword>
<gene>
    <name evidence="4" type="ORF">OHB35_44995</name>
</gene>
<name>A0ABZ1HNH7_STRPH</name>
<feature type="compositionally biased region" description="Basic and acidic residues" evidence="2">
    <location>
        <begin position="316"/>
        <end position="326"/>
    </location>
</feature>
<evidence type="ECO:0000313" key="5">
    <source>
        <dbReference type="Proteomes" id="UP001340816"/>
    </source>
</evidence>
<feature type="region of interest" description="Disordered" evidence="2">
    <location>
        <begin position="98"/>
        <end position="189"/>
    </location>
</feature>
<accession>A0ABZ1HNH7</accession>
<evidence type="ECO:0000256" key="1">
    <source>
        <dbReference type="SAM" id="Coils"/>
    </source>
</evidence>
<evidence type="ECO:0000313" key="4">
    <source>
        <dbReference type="EMBL" id="WSD19820.1"/>
    </source>
</evidence>
<evidence type="ECO:0000256" key="2">
    <source>
        <dbReference type="SAM" id="MobiDB-lite"/>
    </source>
</evidence>
<keyword evidence="3" id="KW-1133">Transmembrane helix</keyword>
<keyword evidence="3" id="KW-0472">Membrane</keyword>
<feature type="region of interest" description="Disordered" evidence="2">
    <location>
        <begin position="316"/>
        <end position="336"/>
    </location>
</feature>
<protein>
    <recommendedName>
        <fullName evidence="6">Restriction endonuclease</fullName>
    </recommendedName>
</protein>
<organism evidence="4 5">
    <name type="scientific">Streptomyces phaeochromogenes</name>
    <dbReference type="NCBI Taxonomy" id="1923"/>
    <lineage>
        <taxon>Bacteria</taxon>
        <taxon>Bacillati</taxon>
        <taxon>Actinomycetota</taxon>
        <taxon>Actinomycetes</taxon>
        <taxon>Kitasatosporales</taxon>
        <taxon>Streptomycetaceae</taxon>
        <taxon>Streptomyces</taxon>
        <taxon>Streptomyces phaeochromogenes group</taxon>
    </lineage>
</organism>
<feature type="coiled-coil region" evidence="1">
    <location>
        <begin position="197"/>
        <end position="224"/>
    </location>
</feature>
<evidence type="ECO:0000256" key="3">
    <source>
        <dbReference type="SAM" id="Phobius"/>
    </source>
</evidence>
<evidence type="ECO:0008006" key="6">
    <source>
        <dbReference type="Google" id="ProtNLM"/>
    </source>
</evidence>
<proteinExistence type="predicted"/>
<dbReference type="Proteomes" id="UP001340816">
    <property type="component" value="Chromosome"/>
</dbReference>
<keyword evidence="1" id="KW-0175">Coiled coil</keyword>
<dbReference type="EMBL" id="CP109135">
    <property type="protein sequence ID" value="WSD19820.1"/>
    <property type="molecule type" value="Genomic_DNA"/>
</dbReference>
<feature type="transmembrane region" description="Helical" evidence="3">
    <location>
        <begin position="35"/>
        <end position="54"/>
    </location>
</feature>
<dbReference type="RefSeq" id="WP_326761753.1">
    <property type="nucleotide sequence ID" value="NZ_CP109135.1"/>
</dbReference>
<feature type="transmembrane region" description="Helical" evidence="3">
    <location>
        <begin position="66"/>
        <end position="88"/>
    </location>
</feature>
<feature type="compositionally biased region" description="Low complexity" evidence="2">
    <location>
        <begin position="115"/>
        <end position="126"/>
    </location>
</feature>
<sequence length="477" mass="51924">MTENPEGSAVHPTASRAKRRNAVLALYDSPVYRDWAFWMTVGWGLMTAVSIPGSDQPNSLPVWLDTLLAVLTFVTLFGVIPSWLRLLLRRWLGRRKERSPRSSVGAPLTAGHGTAPASAQRPASPAVLSPPQSSSEASQRRPPPPETHSPHQPRVAPRPQRVQESLQDDTDLAKAGTQPLSSSAVMSDARNTMPHPVARAIRTLQQANTSKEQYEALLDAAEILAISASVTAAALLQRKIGGSAVQTDESNERSLSMLRSSLLAGGGATFGTWTNWLGSLRPLAASHPDVVPGLPNALHSDGRTTGLIDHLNTLRTERNRAAHGDRPQSAGESSLRVEEIRPHLEHALMKAEFLTQSPWLLTVSCSYQPRTQTFDVVAHNAMGDHPDFERREFSWTSPVANDVFYVLTSEGPVTLSPFVASLFCPQCQQMEVCYAAQADKKTGPAILKSFARGHTVHSADLGDEIRSLPDHRRGTTR</sequence>